<evidence type="ECO:0000313" key="3">
    <source>
        <dbReference type="EMBL" id="CAK9151343.1"/>
    </source>
</evidence>
<evidence type="ECO:0000313" key="4">
    <source>
        <dbReference type="EMBL" id="CAK9151344.1"/>
    </source>
</evidence>
<sequence length="302" mass="33940">MEIQMKWLARKVGRNSNSILHMVGERGEGRTAEDATQSPALQLRDDLLLFERIKEICSAYSFKHINSEGKTAEGLFADNNEELRHKAEEWLRETAKNCTIVAVLIVTVAFAAAYTVPGGSNPNSGVPLLINQPFFVIFTIADVLSLTFTLTSVIVFLSILTSPFRLNDFKQSLPQQLLLGFTLLIFSVSMMMLAFAATIILMIRNKEQWTKIALYTVAFFPVTVFAISYLPLYISLLPTVKYSLKQIRSFLPEFDWVLIRSSITNKFKCSRNFPRKIPSNYTEIPVTSASCPTIPHTSPSVV</sequence>
<dbReference type="Pfam" id="PF13962">
    <property type="entry name" value="PGG"/>
    <property type="match status" value="1"/>
</dbReference>
<evidence type="ECO:0000259" key="2">
    <source>
        <dbReference type="Pfam" id="PF13962"/>
    </source>
</evidence>
<feature type="transmembrane region" description="Helical" evidence="1">
    <location>
        <begin position="94"/>
        <end position="114"/>
    </location>
</feature>
<feature type="transmembrane region" description="Helical" evidence="1">
    <location>
        <begin position="134"/>
        <end position="157"/>
    </location>
</feature>
<feature type="transmembrane region" description="Helical" evidence="1">
    <location>
        <begin position="212"/>
        <end position="236"/>
    </location>
</feature>
<feature type="transmembrane region" description="Helical" evidence="1">
    <location>
        <begin position="177"/>
        <end position="200"/>
    </location>
</feature>
<organism evidence="4 5">
    <name type="scientific">Ilex paraguariensis</name>
    <name type="common">yerba mate</name>
    <dbReference type="NCBI Taxonomy" id="185542"/>
    <lineage>
        <taxon>Eukaryota</taxon>
        <taxon>Viridiplantae</taxon>
        <taxon>Streptophyta</taxon>
        <taxon>Embryophyta</taxon>
        <taxon>Tracheophyta</taxon>
        <taxon>Spermatophyta</taxon>
        <taxon>Magnoliopsida</taxon>
        <taxon>eudicotyledons</taxon>
        <taxon>Gunneridae</taxon>
        <taxon>Pentapetalae</taxon>
        <taxon>asterids</taxon>
        <taxon>campanulids</taxon>
        <taxon>Aquifoliales</taxon>
        <taxon>Aquifoliaceae</taxon>
        <taxon>Ilex</taxon>
    </lineage>
</organism>
<dbReference type="PANTHER" id="PTHR24177">
    <property type="entry name" value="CASKIN"/>
    <property type="match status" value="1"/>
</dbReference>
<feature type="domain" description="PGG" evidence="2">
    <location>
        <begin position="88"/>
        <end position="201"/>
    </location>
</feature>
<dbReference type="EMBL" id="CAUOFW020002125">
    <property type="protein sequence ID" value="CAK9151343.1"/>
    <property type="molecule type" value="Genomic_DNA"/>
</dbReference>
<keyword evidence="5" id="KW-1185">Reference proteome</keyword>
<comment type="caution">
    <text evidence="4">The sequence shown here is derived from an EMBL/GenBank/DDBJ whole genome shotgun (WGS) entry which is preliminary data.</text>
</comment>
<dbReference type="AlphaFoldDB" id="A0ABC8S823"/>
<gene>
    <name evidence="3" type="ORF">ILEXP_LOCUS19502</name>
    <name evidence="4" type="ORF">ILEXP_LOCUS19503</name>
</gene>
<keyword evidence="1" id="KW-0472">Membrane</keyword>
<reference evidence="4 5" key="1">
    <citation type="submission" date="2024-02" db="EMBL/GenBank/DDBJ databases">
        <authorList>
            <person name="Vignale AGUSTIN F."/>
            <person name="Sosa J E."/>
            <person name="Modenutti C."/>
        </authorList>
    </citation>
    <scope>NUCLEOTIDE SEQUENCE [LARGE SCALE GENOMIC DNA]</scope>
</reference>
<name>A0ABC8S823_9AQUA</name>
<proteinExistence type="predicted"/>
<dbReference type="EMBL" id="CAUOFW020002125">
    <property type="protein sequence ID" value="CAK9151344.1"/>
    <property type="molecule type" value="Genomic_DNA"/>
</dbReference>
<dbReference type="InterPro" id="IPR026961">
    <property type="entry name" value="PGG_dom"/>
</dbReference>
<dbReference type="PANTHER" id="PTHR24177:SF314">
    <property type="entry name" value="PROTEIN ACCELERATED CELL DEATH 6-LIKE ISOFORM X1"/>
    <property type="match status" value="1"/>
</dbReference>
<accession>A0ABC8S823</accession>
<keyword evidence="1" id="KW-0812">Transmembrane</keyword>
<evidence type="ECO:0000256" key="1">
    <source>
        <dbReference type="SAM" id="Phobius"/>
    </source>
</evidence>
<protein>
    <recommendedName>
        <fullName evidence="2">PGG domain-containing protein</fullName>
    </recommendedName>
</protein>
<dbReference type="Proteomes" id="UP001642360">
    <property type="component" value="Unassembled WGS sequence"/>
</dbReference>
<keyword evidence="1" id="KW-1133">Transmembrane helix</keyword>
<evidence type="ECO:0000313" key="5">
    <source>
        <dbReference type="Proteomes" id="UP001642360"/>
    </source>
</evidence>